<dbReference type="Pfam" id="PF01726">
    <property type="entry name" value="LexA_DNA_bind"/>
    <property type="match status" value="1"/>
</dbReference>
<proteinExistence type="predicted"/>
<keyword evidence="2" id="KW-0238">DNA-binding</keyword>
<dbReference type="Proteomes" id="UP000829992">
    <property type="component" value="Chromosome"/>
</dbReference>
<dbReference type="InterPro" id="IPR006199">
    <property type="entry name" value="LexA_DNA-bd_dom"/>
</dbReference>
<sequence>MWHPFWSTEAGRSPAARVGAAPPRLRAFRGAHVTNEHLTEQQERILHCIREWVAEYGENPSVREIGDRIGLSSTSSVAYHLRRMRERGVQVETRGRTSGRCAHCGQ</sequence>
<dbReference type="InterPro" id="IPR036388">
    <property type="entry name" value="WH-like_DNA-bd_sf"/>
</dbReference>
<name>A0ABY4PST4_9ACTN</name>
<dbReference type="EMBL" id="CP097289">
    <property type="protein sequence ID" value="UQT55993.1"/>
    <property type="molecule type" value="Genomic_DNA"/>
</dbReference>
<evidence type="ECO:0000313" key="3">
    <source>
        <dbReference type="Proteomes" id="UP000829992"/>
    </source>
</evidence>
<protein>
    <submittedName>
        <fullName evidence="2">Winged helix DNA-binding protein</fullName>
    </submittedName>
</protein>
<feature type="domain" description="LexA repressor DNA-binding" evidence="1">
    <location>
        <begin position="36"/>
        <end position="89"/>
    </location>
</feature>
<keyword evidence="3" id="KW-1185">Reference proteome</keyword>
<reference evidence="2 3" key="1">
    <citation type="submission" date="2022-05" db="EMBL/GenBank/DDBJ databases">
        <authorList>
            <person name="Zhou X."/>
            <person name="Li K."/>
            <person name="Man Y."/>
        </authorList>
    </citation>
    <scope>NUCLEOTIDE SEQUENCE [LARGE SCALE GENOMIC DNA]</scope>
    <source>
        <strain evidence="2 3">MS405</strain>
    </source>
</reference>
<dbReference type="SUPFAM" id="SSF46785">
    <property type="entry name" value="Winged helix' DNA-binding domain"/>
    <property type="match status" value="1"/>
</dbReference>
<gene>
    <name evidence="2" type="ORF">M4V62_13265</name>
</gene>
<accession>A0ABY4PST4</accession>
<evidence type="ECO:0000313" key="2">
    <source>
        <dbReference type="EMBL" id="UQT55993.1"/>
    </source>
</evidence>
<dbReference type="Gene3D" id="1.10.10.10">
    <property type="entry name" value="Winged helix-like DNA-binding domain superfamily/Winged helix DNA-binding domain"/>
    <property type="match status" value="1"/>
</dbReference>
<organism evidence="2 3">
    <name type="scientific">Streptomyces durmitorensis</name>
    <dbReference type="NCBI Taxonomy" id="319947"/>
    <lineage>
        <taxon>Bacteria</taxon>
        <taxon>Bacillati</taxon>
        <taxon>Actinomycetota</taxon>
        <taxon>Actinomycetes</taxon>
        <taxon>Kitasatosporales</taxon>
        <taxon>Streptomycetaceae</taxon>
        <taxon>Streptomyces</taxon>
    </lineage>
</organism>
<dbReference type="RefSeq" id="WP_249587472.1">
    <property type="nucleotide sequence ID" value="NZ_BAAAQL010000032.1"/>
</dbReference>
<evidence type="ECO:0000259" key="1">
    <source>
        <dbReference type="Pfam" id="PF01726"/>
    </source>
</evidence>
<dbReference type="GO" id="GO:0003677">
    <property type="term" value="F:DNA binding"/>
    <property type="evidence" value="ECO:0007669"/>
    <property type="project" value="UniProtKB-KW"/>
</dbReference>
<dbReference type="InterPro" id="IPR036390">
    <property type="entry name" value="WH_DNA-bd_sf"/>
</dbReference>